<feature type="compositionally biased region" description="Acidic residues" evidence="1">
    <location>
        <begin position="532"/>
        <end position="542"/>
    </location>
</feature>
<feature type="region of interest" description="Disordered" evidence="1">
    <location>
        <begin position="355"/>
        <end position="424"/>
    </location>
</feature>
<dbReference type="SMART" id="SM00353">
    <property type="entry name" value="HLH"/>
    <property type="match status" value="1"/>
</dbReference>
<keyword evidence="4" id="KW-1185">Reference proteome</keyword>
<organism evidence="3 4">
    <name type="scientific">Mycena chlorophos</name>
    <name type="common">Agaric fungus</name>
    <name type="synonym">Agaricus chlorophos</name>
    <dbReference type="NCBI Taxonomy" id="658473"/>
    <lineage>
        <taxon>Eukaryota</taxon>
        <taxon>Fungi</taxon>
        <taxon>Dikarya</taxon>
        <taxon>Basidiomycota</taxon>
        <taxon>Agaricomycotina</taxon>
        <taxon>Agaricomycetes</taxon>
        <taxon>Agaricomycetidae</taxon>
        <taxon>Agaricales</taxon>
        <taxon>Marasmiineae</taxon>
        <taxon>Mycenaceae</taxon>
        <taxon>Mycena</taxon>
    </lineage>
</organism>
<dbReference type="EMBL" id="DF849135">
    <property type="protein sequence ID" value="GAT55829.1"/>
    <property type="molecule type" value="Genomic_DNA"/>
</dbReference>
<dbReference type="Proteomes" id="UP000815677">
    <property type="component" value="Unassembled WGS sequence"/>
</dbReference>
<dbReference type="PANTHER" id="PTHR47336:SF2">
    <property type="entry name" value="TRANSCRIPTION FACTOR HMS1-RELATED"/>
    <property type="match status" value="1"/>
</dbReference>
<dbReference type="InterPro" id="IPR036638">
    <property type="entry name" value="HLH_DNA-bd_sf"/>
</dbReference>
<accession>A0ABQ0LXM6</accession>
<dbReference type="SUPFAM" id="SSF47459">
    <property type="entry name" value="HLH, helix-loop-helix DNA-binding domain"/>
    <property type="match status" value="1"/>
</dbReference>
<dbReference type="InterPro" id="IPR052099">
    <property type="entry name" value="Regulatory_TF_Diverse"/>
</dbReference>
<name>A0ABQ0LXM6_MYCCL</name>
<gene>
    <name evidence="3" type="ORF">MCHLO_12556</name>
</gene>
<evidence type="ECO:0000313" key="4">
    <source>
        <dbReference type="Proteomes" id="UP000815677"/>
    </source>
</evidence>
<feature type="region of interest" description="Disordered" evidence="1">
    <location>
        <begin position="109"/>
        <end position="147"/>
    </location>
</feature>
<feature type="compositionally biased region" description="Basic and acidic residues" evidence="1">
    <location>
        <begin position="383"/>
        <end position="395"/>
    </location>
</feature>
<feature type="region of interest" description="Disordered" evidence="1">
    <location>
        <begin position="1"/>
        <end position="45"/>
    </location>
</feature>
<sequence length="792" mass="85434">MRSPETLMSQDLGLDPSDPLNLLLHNRSQHDVHTDTDTDSAATPPDWSSLSLWAAADDPNLKIDPSFDVDFDGLMDMSFGPNVGIEPAALNYQPYPPVDPFPAFPYGSPHMSSAASSESGSTSGSFSPHVAYSPPSSDYTDEDPATELASRVRKTAGIMLAVQMHEQQPQQPIPAPVQRVHPIQTQPQPTPISQSPVFTTAPVASPVVSAATTTVPSSNSRPKTSHTTIERRYRTNLNARIQSLRAAVPALRVVDRAAAIKAGEAVADDEDVIDARGYVDGVKVARKCSKANVLGKAVEYIRVLKNREHRLARELAGLKTLLGGLVGGNELLREWEREWTARFGGPETDEIIESTVTIDEEADDEDDDSDDDGAGRKRKKPKIVPEVKPKPERKPAPPVVEGEKKKRGRPRKIVPPPAAAPPAALSTSIPMKQEPQQRQYLLGAFALFSFFANAPSSSQHHAHEGHVLTRLQPNVESIGLLQLFHLLVSVAVLASVVLPLGKGVYSRLWSGKSQPVDLVLVEKAPPSPVSSDDSDDTDDVDTDLSLSSIGSDETLVTELTTTSPATVEAEACILNDSTPLSTRIHTAVRLCTASAPSRRLLLALLLHPVPVVGKRVAGGLWGSQFGLAIEEAARRANHITTKDGVLRTLEESVAIDHLRDVSAELFVRDVLGSSADDEEIAAKQQHAFEAARVLGGRVGVLGSRVGRVLGGGSLEFDEDDEQNEPADDVERLLRATILFRRVFPSSTPSSVLSTKTPDAYALRRMLGSSYVFEHGAVEEARDRIVDLLTGAH</sequence>
<reference evidence="3" key="1">
    <citation type="submission" date="2014-09" db="EMBL/GenBank/DDBJ databases">
        <title>Genome sequence of the luminous mushroom Mycena chlorophos for searching fungal bioluminescence genes.</title>
        <authorList>
            <person name="Tanaka Y."/>
            <person name="Kasuga D."/>
            <person name="Oba Y."/>
            <person name="Hase S."/>
            <person name="Sato K."/>
            <person name="Oba Y."/>
            <person name="Sakakibara Y."/>
        </authorList>
    </citation>
    <scope>NUCLEOTIDE SEQUENCE</scope>
</reference>
<proteinExistence type="predicted"/>
<feature type="domain" description="BHLH" evidence="2">
    <location>
        <begin position="221"/>
        <end position="304"/>
    </location>
</feature>
<protein>
    <recommendedName>
        <fullName evidence="2">BHLH domain-containing protein</fullName>
    </recommendedName>
</protein>
<evidence type="ECO:0000313" key="3">
    <source>
        <dbReference type="EMBL" id="GAT55829.1"/>
    </source>
</evidence>
<feature type="region of interest" description="Disordered" evidence="1">
    <location>
        <begin position="524"/>
        <end position="543"/>
    </location>
</feature>
<dbReference type="PROSITE" id="PS50888">
    <property type="entry name" value="BHLH"/>
    <property type="match status" value="1"/>
</dbReference>
<feature type="compositionally biased region" description="Acidic residues" evidence="1">
    <location>
        <begin position="355"/>
        <end position="372"/>
    </location>
</feature>
<evidence type="ECO:0000256" key="1">
    <source>
        <dbReference type="SAM" id="MobiDB-lite"/>
    </source>
</evidence>
<feature type="compositionally biased region" description="Low complexity" evidence="1">
    <location>
        <begin position="109"/>
        <end position="127"/>
    </location>
</feature>
<dbReference type="Pfam" id="PF00010">
    <property type="entry name" value="HLH"/>
    <property type="match status" value="1"/>
</dbReference>
<dbReference type="Gene3D" id="4.10.280.10">
    <property type="entry name" value="Helix-loop-helix DNA-binding domain"/>
    <property type="match status" value="1"/>
</dbReference>
<dbReference type="PANTHER" id="PTHR47336">
    <property type="entry name" value="TRANSCRIPTION FACTOR HMS1-RELATED"/>
    <property type="match status" value="1"/>
</dbReference>
<evidence type="ECO:0000259" key="2">
    <source>
        <dbReference type="PROSITE" id="PS50888"/>
    </source>
</evidence>
<dbReference type="InterPro" id="IPR011598">
    <property type="entry name" value="bHLH_dom"/>
</dbReference>